<evidence type="ECO:0000256" key="1">
    <source>
        <dbReference type="ARBA" id="ARBA00023015"/>
    </source>
</evidence>
<feature type="domain" description="HTH araC/xylS-type" evidence="4">
    <location>
        <begin position="170"/>
        <end position="268"/>
    </location>
</feature>
<dbReference type="InterPro" id="IPR037923">
    <property type="entry name" value="HTH-like"/>
</dbReference>
<dbReference type="SUPFAM" id="SSF46689">
    <property type="entry name" value="Homeodomain-like"/>
    <property type="match status" value="2"/>
</dbReference>
<dbReference type="PROSITE" id="PS00041">
    <property type="entry name" value="HTH_ARAC_FAMILY_1"/>
    <property type="match status" value="1"/>
</dbReference>
<dbReference type="InterPro" id="IPR018060">
    <property type="entry name" value="HTH_AraC"/>
</dbReference>
<evidence type="ECO:0000259" key="4">
    <source>
        <dbReference type="PROSITE" id="PS01124"/>
    </source>
</evidence>
<dbReference type="InterPro" id="IPR003313">
    <property type="entry name" value="AraC-bd"/>
</dbReference>
<reference evidence="5" key="1">
    <citation type="submission" date="2020-08" db="EMBL/GenBank/DDBJ databases">
        <title>Genome public.</title>
        <authorList>
            <person name="Liu C."/>
            <person name="Sun Q."/>
        </authorList>
    </citation>
    <scope>NUCLEOTIDE SEQUENCE</scope>
    <source>
        <strain evidence="5">NSJ-33</strain>
    </source>
</reference>
<comment type="caution">
    <text evidence="5">The sequence shown here is derived from an EMBL/GenBank/DDBJ whole genome shotgun (WGS) entry which is preliminary data.</text>
</comment>
<dbReference type="Proteomes" id="UP000610760">
    <property type="component" value="Unassembled WGS sequence"/>
</dbReference>
<proteinExistence type="predicted"/>
<dbReference type="PRINTS" id="PR00032">
    <property type="entry name" value="HTHARAC"/>
</dbReference>
<dbReference type="SUPFAM" id="SSF51215">
    <property type="entry name" value="Regulatory protein AraC"/>
    <property type="match status" value="1"/>
</dbReference>
<dbReference type="Pfam" id="PF02311">
    <property type="entry name" value="AraC_binding"/>
    <property type="match status" value="1"/>
</dbReference>
<dbReference type="SMART" id="SM00342">
    <property type="entry name" value="HTH_ARAC"/>
    <property type="match status" value="1"/>
</dbReference>
<dbReference type="Gene3D" id="1.10.10.60">
    <property type="entry name" value="Homeodomain-like"/>
    <property type="match status" value="2"/>
</dbReference>
<dbReference type="GO" id="GO:0003700">
    <property type="term" value="F:DNA-binding transcription factor activity"/>
    <property type="evidence" value="ECO:0007669"/>
    <property type="project" value="InterPro"/>
</dbReference>
<keyword evidence="1" id="KW-0805">Transcription regulation</keyword>
<dbReference type="PROSITE" id="PS01124">
    <property type="entry name" value="HTH_ARAC_FAMILY_2"/>
    <property type="match status" value="1"/>
</dbReference>
<evidence type="ECO:0000256" key="2">
    <source>
        <dbReference type="ARBA" id="ARBA00023125"/>
    </source>
</evidence>
<accession>A0A926E6V9</accession>
<evidence type="ECO:0000313" key="5">
    <source>
        <dbReference type="EMBL" id="MBC8560615.1"/>
    </source>
</evidence>
<gene>
    <name evidence="5" type="ORF">H8710_11130</name>
</gene>
<organism evidence="5 6">
    <name type="scientific">Fumia xinanensis</name>
    <dbReference type="NCBI Taxonomy" id="2763659"/>
    <lineage>
        <taxon>Bacteria</taxon>
        <taxon>Bacillati</taxon>
        <taxon>Bacillota</taxon>
        <taxon>Clostridia</taxon>
        <taxon>Eubacteriales</taxon>
        <taxon>Oscillospiraceae</taxon>
        <taxon>Fumia</taxon>
    </lineage>
</organism>
<keyword evidence="6" id="KW-1185">Reference proteome</keyword>
<dbReference type="PANTHER" id="PTHR43280">
    <property type="entry name" value="ARAC-FAMILY TRANSCRIPTIONAL REGULATOR"/>
    <property type="match status" value="1"/>
</dbReference>
<dbReference type="RefSeq" id="WP_249295700.1">
    <property type="nucleotide sequence ID" value="NZ_JACRSV010000003.1"/>
</dbReference>
<protein>
    <submittedName>
        <fullName evidence="5">Helix-turn-helix domain-containing protein</fullName>
    </submittedName>
</protein>
<dbReference type="InterPro" id="IPR020449">
    <property type="entry name" value="Tscrpt_reg_AraC-type_HTH"/>
</dbReference>
<dbReference type="AlphaFoldDB" id="A0A926E6V9"/>
<keyword evidence="3" id="KW-0804">Transcription</keyword>
<dbReference type="InterPro" id="IPR018062">
    <property type="entry name" value="HTH_AraC-typ_CS"/>
</dbReference>
<dbReference type="PANTHER" id="PTHR43280:SF28">
    <property type="entry name" value="HTH-TYPE TRANSCRIPTIONAL ACTIVATOR RHAS"/>
    <property type="match status" value="1"/>
</dbReference>
<keyword evidence="2" id="KW-0238">DNA-binding</keyword>
<dbReference type="GO" id="GO:0043565">
    <property type="term" value="F:sequence-specific DNA binding"/>
    <property type="evidence" value="ECO:0007669"/>
    <property type="project" value="InterPro"/>
</dbReference>
<dbReference type="Pfam" id="PF12833">
    <property type="entry name" value="HTH_18"/>
    <property type="match status" value="1"/>
</dbReference>
<evidence type="ECO:0000256" key="3">
    <source>
        <dbReference type="ARBA" id="ARBA00023163"/>
    </source>
</evidence>
<dbReference type="InterPro" id="IPR009057">
    <property type="entry name" value="Homeodomain-like_sf"/>
</dbReference>
<evidence type="ECO:0000313" key="6">
    <source>
        <dbReference type="Proteomes" id="UP000610760"/>
    </source>
</evidence>
<dbReference type="EMBL" id="JACRSV010000003">
    <property type="protein sequence ID" value="MBC8560615.1"/>
    <property type="molecule type" value="Genomic_DNA"/>
</dbReference>
<sequence>MREDIISLPPMDSDQPFYIPVVGISYCDGSYKISRKCSYTCCIEYILKGTGTLEIGGNTFHPSQGDIYILPLLSDHVYYADPDDPWEKIWIDTRGILPYELLRIYDIESVYLIKQLNLYPQFKEIFDMAGNKKLDPVYINQQTALIFHDIVQKIASRVHKDRNEISNEAKALKTYLDRNIESNVSIKELSALIYRSPSQTIRIFKKAFSCTPYDYALNLKVEAAKLFLKNTSLQIKEIAYRLNFSDEHYFSNVFRSKTGMSPKNFRNM</sequence>
<name>A0A926E6V9_9FIRM</name>